<accession>A0A381SRQ9</accession>
<evidence type="ECO:0000256" key="4">
    <source>
        <dbReference type="ARBA" id="ARBA00023128"/>
    </source>
</evidence>
<keyword evidence="3" id="KW-0808">Transferase</keyword>
<dbReference type="InterPro" id="IPR038375">
    <property type="entry name" value="NDUFAF7_sf"/>
</dbReference>
<dbReference type="InterPro" id="IPR003788">
    <property type="entry name" value="NDUFAF7"/>
</dbReference>
<keyword evidence="2" id="KW-0489">Methyltransferase</keyword>
<sequence>MNSPARSLIGQTIVDDGPISFETFMEIALYSEVGYYRNEDVFGIAGDYYTSPHIHPIFASICALQVEKMWKAMDQPAPFFIMEQGAGDATLAKDVLEAISILNQDLYSSLTYICVDRRKIEIDDNSHIEIVQSNQLEPFHRTGVFISNELIDSFPVKMIEIRDRKIFEIYVGINSRGSFEEILVPIAIDDYMDFLPSKIEQLNGYRGPLNTKMDDWYSNISDALNCGFVITIDYGFDREVFFSMEKSHRLLQTYYKHVDGSNPFQRIGSQDITAHVDFDTLKQSGHKHGFKECGYFSQAEWLNSMGLDKLLCKMRADGLENRNTINLISALNDISGLGGFKVLIQGKNVEHFDVRDLNSDVFWPPGLEFPQVKNVHMSNARKPETWETNFF</sequence>
<dbReference type="AlphaFoldDB" id="A0A381SRQ9"/>
<dbReference type="GO" id="GO:0005739">
    <property type="term" value="C:mitochondrion"/>
    <property type="evidence" value="ECO:0007669"/>
    <property type="project" value="UniProtKB-SubCell"/>
</dbReference>
<evidence type="ECO:0000313" key="5">
    <source>
        <dbReference type="EMBL" id="SVA06094.1"/>
    </source>
</evidence>
<keyword evidence="4" id="KW-0496">Mitochondrion</keyword>
<evidence type="ECO:0000256" key="2">
    <source>
        <dbReference type="ARBA" id="ARBA00022603"/>
    </source>
</evidence>
<evidence type="ECO:0000256" key="1">
    <source>
        <dbReference type="ARBA" id="ARBA00004173"/>
    </source>
</evidence>
<dbReference type="GO" id="GO:0035243">
    <property type="term" value="F:protein-arginine omega-N symmetric methyltransferase activity"/>
    <property type="evidence" value="ECO:0007669"/>
    <property type="project" value="TreeGrafter"/>
</dbReference>
<dbReference type="Gene3D" id="3.40.50.12710">
    <property type="match status" value="1"/>
</dbReference>
<dbReference type="SUPFAM" id="SSF53335">
    <property type="entry name" value="S-adenosyl-L-methionine-dependent methyltransferases"/>
    <property type="match status" value="1"/>
</dbReference>
<name>A0A381SRQ9_9ZZZZ</name>
<dbReference type="PANTHER" id="PTHR12049">
    <property type="entry name" value="PROTEIN ARGININE METHYLTRANSFERASE NDUFAF7, MITOCHONDRIAL"/>
    <property type="match status" value="1"/>
</dbReference>
<dbReference type="InterPro" id="IPR029063">
    <property type="entry name" value="SAM-dependent_MTases_sf"/>
</dbReference>
<evidence type="ECO:0008006" key="6">
    <source>
        <dbReference type="Google" id="ProtNLM"/>
    </source>
</evidence>
<dbReference type="PANTHER" id="PTHR12049:SF7">
    <property type="entry name" value="PROTEIN ARGININE METHYLTRANSFERASE NDUFAF7, MITOCHONDRIAL"/>
    <property type="match status" value="1"/>
</dbReference>
<proteinExistence type="predicted"/>
<gene>
    <name evidence="5" type="ORF">METZ01_LOCUS58948</name>
</gene>
<organism evidence="5">
    <name type="scientific">marine metagenome</name>
    <dbReference type="NCBI Taxonomy" id="408172"/>
    <lineage>
        <taxon>unclassified sequences</taxon>
        <taxon>metagenomes</taxon>
        <taxon>ecological metagenomes</taxon>
    </lineage>
</organism>
<reference evidence="5" key="1">
    <citation type="submission" date="2018-05" db="EMBL/GenBank/DDBJ databases">
        <authorList>
            <person name="Lanie J.A."/>
            <person name="Ng W.-L."/>
            <person name="Kazmierczak K.M."/>
            <person name="Andrzejewski T.M."/>
            <person name="Davidsen T.M."/>
            <person name="Wayne K.J."/>
            <person name="Tettelin H."/>
            <person name="Glass J.I."/>
            <person name="Rusch D."/>
            <person name="Podicherti R."/>
            <person name="Tsui H.-C.T."/>
            <person name="Winkler M.E."/>
        </authorList>
    </citation>
    <scope>NUCLEOTIDE SEQUENCE</scope>
</reference>
<evidence type="ECO:0000256" key="3">
    <source>
        <dbReference type="ARBA" id="ARBA00022679"/>
    </source>
</evidence>
<dbReference type="EMBL" id="UINC01003411">
    <property type="protein sequence ID" value="SVA06094.1"/>
    <property type="molecule type" value="Genomic_DNA"/>
</dbReference>
<comment type="subcellular location">
    <subcellularLocation>
        <location evidence="1">Mitochondrion</location>
    </subcellularLocation>
</comment>
<dbReference type="GO" id="GO:0032259">
    <property type="term" value="P:methylation"/>
    <property type="evidence" value="ECO:0007669"/>
    <property type="project" value="UniProtKB-KW"/>
</dbReference>
<dbReference type="Pfam" id="PF02636">
    <property type="entry name" value="Methyltransf_28"/>
    <property type="match status" value="1"/>
</dbReference>
<protein>
    <recommendedName>
        <fullName evidence="6">SAM-dependent methyltransferase</fullName>
    </recommendedName>
</protein>